<organism evidence="3 4">
    <name type="scientific">Acaulospora morrowiae</name>
    <dbReference type="NCBI Taxonomy" id="94023"/>
    <lineage>
        <taxon>Eukaryota</taxon>
        <taxon>Fungi</taxon>
        <taxon>Fungi incertae sedis</taxon>
        <taxon>Mucoromycota</taxon>
        <taxon>Glomeromycotina</taxon>
        <taxon>Glomeromycetes</taxon>
        <taxon>Diversisporales</taxon>
        <taxon>Acaulosporaceae</taxon>
        <taxon>Acaulospora</taxon>
    </lineage>
</organism>
<comment type="caution">
    <text evidence="3">The sequence shown here is derived from an EMBL/GenBank/DDBJ whole genome shotgun (WGS) entry which is preliminary data.</text>
</comment>
<feature type="compositionally biased region" description="Low complexity" evidence="1">
    <location>
        <begin position="880"/>
        <end position="889"/>
    </location>
</feature>
<feature type="compositionally biased region" description="Low complexity" evidence="1">
    <location>
        <begin position="701"/>
        <end position="722"/>
    </location>
</feature>
<feature type="compositionally biased region" description="Basic and acidic residues" evidence="1">
    <location>
        <begin position="890"/>
        <end position="919"/>
    </location>
</feature>
<keyword evidence="2" id="KW-0472">Membrane</keyword>
<keyword evidence="2" id="KW-1133">Transmembrane helix</keyword>
<feature type="compositionally biased region" description="Polar residues" evidence="1">
    <location>
        <begin position="723"/>
        <end position="747"/>
    </location>
</feature>
<feature type="transmembrane region" description="Helical" evidence="2">
    <location>
        <begin position="50"/>
        <end position="71"/>
    </location>
</feature>
<reference evidence="3" key="1">
    <citation type="submission" date="2021-06" db="EMBL/GenBank/DDBJ databases">
        <authorList>
            <person name="Kallberg Y."/>
            <person name="Tangrot J."/>
            <person name="Rosling A."/>
        </authorList>
    </citation>
    <scope>NUCLEOTIDE SEQUENCE</scope>
    <source>
        <strain evidence="3">CL551</strain>
    </source>
</reference>
<feature type="compositionally biased region" description="Low complexity" evidence="1">
    <location>
        <begin position="756"/>
        <end position="773"/>
    </location>
</feature>
<feature type="compositionally biased region" description="Low complexity" evidence="1">
    <location>
        <begin position="667"/>
        <end position="676"/>
    </location>
</feature>
<evidence type="ECO:0000313" key="4">
    <source>
        <dbReference type="Proteomes" id="UP000789342"/>
    </source>
</evidence>
<evidence type="ECO:0000256" key="2">
    <source>
        <dbReference type="SAM" id="Phobius"/>
    </source>
</evidence>
<feature type="transmembrane region" description="Helical" evidence="2">
    <location>
        <begin position="262"/>
        <end position="285"/>
    </location>
</feature>
<evidence type="ECO:0000313" key="3">
    <source>
        <dbReference type="EMBL" id="CAG8447687.1"/>
    </source>
</evidence>
<feature type="compositionally biased region" description="Low complexity" evidence="1">
    <location>
        <begin position="781"/>
        <end position="813"/>
    </location>
</feature>
<keyword evidence="4" id="KW-1185">Reference proteome</keyword>
<feature type="transmembrane region" description="Helical" evidence="2">
    <location>
        <begin position="148"/>
        <end position="166"/>
    </location>
</feature>
<gene>
    <name evidence="3" type="ORF">AMORRO_LOCUS720</name>
</gene>
<feature type="compositionally biased region" description="Low complexity" evidence="1">
    <location>
        <begin position="1018"/>
        <end position="1032"/>
    </location>
</feature>
<feature type="transmembrane region" description="Helical" evidence="2">
    <location>
        <begin position="12"/>
        <end position="29"/>
    </location>
</feature>
<feature type="compositionally biased region" description="Pro residues" evidence="1">
    <location>
        <begin position="453"/>
        <end position="466"/>
    </location>
</feature>
<proteinExistence type="predicted"/>
<feature type="region of interest" description="Disordered" evidence="1">
    <location>
        <begin position="611"/>
        <end position="919"/>
    </location>
</feature>
<keyword evidence="2" id="KW-0812">Transmembrane</keyword>
<feature type="region of interest" description="Disordered" evidence="1">
    <location>
        <begin position="943"/>
        <end position="1045"/>
    </location>
</feature>
<protein>
    <submittedName>
        <fullName evidence="3">6986_t:CDS:1</fullName>
    </submittedName>
</protein>
<accession>A0A9N8YUK0</accession>
<dbReference type="OrthoDB" id="2384193at2759"/>
<feature type="transmembrane region" description="Helical" evidence="2">
    <location>
        <begin position="178"/>
        <end position="195"/>
    </location>
</feature>
<feature type="compositionally biased region" description="Basic and acidic residues" evidence="1">
    <location>
        <begin position="956"/>
        <end position="998"/>
    </location>
</feature>
<name>A0A9N8YUK0_9GLOM</name>
<feature type="region of interest" description="Disordered" evidence="1">
    <location>
        <begin position="445"/>
        <end position="491"/>
    </location>
</feature>
<dbReference type="Proteomes" id="UP000789342">
    <property type="component" value="Unassembled WGS sequence"/>
</dbReference>
<feature type="compositionally biased region" description="Polar residues" evidence="1">
    <location>
        <begin position="814"/>
        <end position="840"/>
    </location>
</feature>
<feature type="transmembrane region" description="Helical" evidence="2">
    <location>
        <begin position="105"/>
        <end position="127"/>
    </location>
</feature>
<evidence type="ECO:0000256" key="1">
    <source>
        <dbReference type="SAM" id="MobiDB-lite"/>
    </source>
</evidence>
<dbReference type="AlphaFoldDB" id="A0A9N8YUK0"/>
<dbReference type="EMBL" id="CAJVPV010000232">
    <property type="protein sequence ID" value="CAG8447687.1"/>
    <property type="molecule type" value="Genomic_DNA"/>
</dbReference>
<sequence length="1045" mass="114419">MTHASDLTYLTRAVFTAWTFLWFLYRVWSMNQFEALRWNRIKKLELKSSITILLCVMCPLLLTYDVAVTYIKYTEGFLMIPINGEIITKPQDYWSDIHKQMAIPLDYVFCASFSVQTCLLFLLQSFWNYLANNIAKTTFMGSFEFKSYIVYSIFSFLLFPLLQWIFRENEIYTEAIPQLAYGAIMFVIALLGLRSNRRFSRLLRSSKNSNTSQVNIVAKLEYFKEMNQYLTCSLFIGSSSVVALSVDALTPARFLNTHKFTIDLLICHANFTIWVVFVTLILIFYPSTNSLSDLITGKGLASTVIVKSTKSNPEAPGGKRWSKYIPVSENSPWSSQVSTRNDRASWYLDIPDDMNGYPPTSTNGKNHNSSVYRSNGDSVTIDIFPSQSTSSHGIRSPRGALGDAPSSFYFASNALLPSPTYPPTTMNSGSVLKYPSSPVKNRNSLTSLSSLPPISPPPTISPPPIPITGSLASSTRQSLGPDAFPSSSTMASAKTTRKLTLKNVASTPVIRVTDSTTSLRSKALSQKIDDGSPMKSKALQENNDVNNTVVNENSTINKITKLDTRVVAPFMFQEKPPPRVITNALTNGKIDGDVENKAIFGVGDLNVEPKKKVEENEGVTESDETKDLENPQQKPFQASEESEDDRNEKQILDPSSPEDSQEEIQSDDSSSINQESFVLEKSLIQSSPSEEEKSNDVNILSTSVSSVKSTSRSETPESTTQSFATTTKSSKQAESQKPKSPSRTNAATKHPSAATPLKSALKSTTSSSSSPKSHASKSRRSTASSISSKNSSRTPSPVSSVSSSRSTTPVNNNKQETTSNKSSRAQNASNNNKTRASLSGNGVGTASGMRSKIRNNSSRSEIVAADASDVDSKGVKKKSSSVLRSSAKQVDSKDDKKRDDVNDKPFVRERSDSGFHGDDFDLVVPSASSYLEIVKKTDSKIENITNHKGKKSTSLESEKATGSKKVEKITTSSKGEKIAASKGEKVGGKISKDADVKSNKTKRSSIKEVKKIMGRIKSNSSLSSSSSESSRSSSKEKKVRILGTS</sequence>